<dbReference type="InterPro" id="IPR008977">
    <property type="entry name" value="PHM/PNGase_F_dom_sf"/>
</dbReference>
<accession>A0A368KSD8</accession>
<dbReference type="InterPro" id="IPR013766">
    <property type="entry name" value="Thioredoxin_domain"/>
</dbReference>
<dbReference type="AlphaFoldDB" id="A0A368KSD8"/>
<name>A0A368KSD8_9BACT</name>
<dbReference type="InterPro" id="IPR000866">
    <property type="entry name" value="AhpC/TSA"/>
</dbReference>
<reference evidence="3 4" key="1">
    <citation type="submission" date="2018-07" db="EMBL/GenBank/DDBJ databases">
        <title>Comparative genomes isolates from brazilian mangrove.</title>
        <authorList>
            <person name="De Araujo J.E."/>
            <person name="Taketani R.G."/>
            <person name="Silva M.C.P."/>
            <person name="Lourenco M.V."/>
            <person name="Oliveira V.M."/>
            <person name="Andreote F.D."/>
        </authorList>
    </citation>
    <scope>NUCLEOTIDE SEQUENCE [LARGE SCALE GENOMIC DNA]</scope>
    <source>
        <strain evidence="3 4">HEX PRIS-MGV</strain>
    </source>
</reference>
<proteinExistence type="predicted"/>
<evidence type="ECO:0000313" key="4">
    <source>
        <dbReference type="Proteomes" id="UP000253562"/>
    </source>
</evidence>
<dbReference type="Gene3D" id="3.40.30.10">
    <property type="entry name" value="Glutaredoxin"/>
    <property type="match status" value="1"/>
</dbReference>
<dbReference type="Gene3D" id="2.60.120.230">
    <property type="match status" value="1"/>
</dbReference>
<dbReference type="Gene3D" id="2.60.120.310">
    <property type="entry name" value="Copper type II, ascorbate-dependent monooxygenase, N-terminal domain"/>
    <property type="match status" value="1"/>
</dbReference>
<dbReference type="GO" id="GO:0016715">
    <property type="term" value="F:oxidoreductase activity, acting on paired donors, with incorporation or reduction of molecular oxygen, reduced ascorbate as one donor, and incorporation of one atom of oxygen"/>
    <property type="evidence" value="ECO:0007669"/>
    <property type="project" value="InterPro"/>
</dbReference>
<comment type="caution">
    <text evidence="3">The sequence shown here is derived from an EMBL/GenBank/DDBJ whole genome shotgun (WGS) entry which is preliminary data.</text>
</comment>
<dbReference type="InterPro" id="IPR036939">
    <property type="entry name" value="Cu2_ascorb_mOase_N_sf"/>
</dbReference>
<evidence type="ECO:0000256" key="1">
    <source>
        <dbReference type="ARBA" id="ARBA00023157"/>
    </source>
</evidence>
<dbReference type="SUPFAM" id="SSF52833">
    <property type="entry name" value="Thioredoxin-like"/>
    <property type="match status" value="1"/>
</dbReference>
<dbReference type="Proteomes" id="UP000253562">
    <property type="component" value="Unassembled WGS sequence"/>
</dbReference>
<gene>
    <name evidence="3" type="ORF">DTL42_14775</name>
</gene>
<evidence type="ECO:0000313" key="3">
    <source>
        <dbReference type="EMBL" id="RCS47807.1"/>
    </source>
</evidence>
<organism evidence="3 4">
    <name type="scientific">Bremerella cremea</name>
    <dbReference type="NCBI Taxonomy" id="1031537"/>
    <lineage>
        <taxon>Bacteria</taxon>
        <taxon>Pseudomonadati</taxon>
        <taxon>Planctomycetota</taxon>
        <taxon>Planctomycetia</taxon>
        <taxon>Pirellulales</taxon>
        <taxon>Pirellulaceae</taxon>
        <taxon>Bremerella</taxon>
    </lineage>
</organism>
<keyword evidence="1" id="KW-1015">Disulfide bond</keyword>
<dbReference type="PANTHER" id="PTHR43640:SF1">
    <property type="entry name" value="THIOREDOXIN-DEPENDENT PEROXIREDOXIN"/>
    <property type="match status" value="1"/>
</dbReference>
<dbReference type="InterPro" id="IPR036249">
    <property type="entry name" value="Thioredoxin-like_sf"/>
</dbReference>
<sequence>MLVSGFLVLTGQTFALAEEVSDKQISAFTTNLTRQDHTGTVHELAPNSRKAARVFIFMTGECPVAKSYFPVLNELYAKWGKNQESIQLLGIWADATQSPQQVANYAKEYDIAFPILLDRDASLGQALQPTNIPEAFVLNHAGKVVYRGRIDDRFLQLGRSKPEATEKTLERAVESVTSGLELAVPYQEPIGCFYELPPAPSPGAAKLTFNKDIAPILNANCVVCHRDGEVGPFPLTSYMDAAKRARQIARVVDLKLMPPWKAAQTHGEFEGQRTLTEHEIETLKAWAKTDRVEGAPQDLPPQPTFASDWHLGTPDMVLEMEADFEVPAGGPDIFQNFVIPFDIPEDKLVATVEFKPGDASVVHHSILYLDNSGKARQRDAKTPEPGYSTFGGPGFTPSGSIGGWSPGKTPRPLPDGLGRKMGKNDDLVMQIHYHPSGKATKDRSKVGIYFVDKPKNEAFAVWTSSFDLDIPPGEANYIVKATYKLPTDLTMLSCIPHMHLLGQEMTVTAKLPDGSSKQLIHVPQWDFNWQDEYMYSDPFTLPAGTVVTVEARYDNSSDNPANPSSPPERVTFGEQTTDEMLYCFFLVSVDNPKLVPAVAGDALTHEAIRRAAFRLKGGR</sequence>
<dbReference type="InterPro" id="IPR014784">
    <property type="entry name" value="Cu2_ascorb_mOase-like_C"/>
</dbReference>
<dbReference type="SUPFAM" id="SSF49742">
    <property type="entry name" value="PHM/PNGase F"/>
    <property type="match status" value="2"/>
</dbReference>
<dbReference type="Pfam" id="PF00578">
    <property type="entry name" value="AhpC-TSA"/>
    <property type="match status" value="1"/>
</dbReference>
<dbReference type="PANTHER" id="PTHR43640">
    <property type="entry name" value="OS07G0260300 PROTEIN"/>
    <property type="match status" value="1"/>
</dbReference>
<dbReference type="OrthoDB" id="9788721at2"/>
<protein>
    <submittedName>
        <fullName evidence="3">Alkyl hydroperoxide reductase</fullName>
    </submittedName>
</protein>
<evidence type="ECO:0000259" key="2">
    <source>
        <dbReference type="PROSITE" id="PS51352"/>
    </source>
</evidence>
<feature type="domain" description="Thioredoxin" evidence="2">
    <location>
        <begin position="23"/>
        <end position="174"/>
    </location>
</feature>
<dbReference type="GO" id="GO:0005507">
    <property type="term" value="F:copper ion binding"/>
    <property type="evidence" value="ECO:0007669"/>
    <property type="project" value="InterPro"/>
</dbReference>
<dbReference type="EMBL" id="QPEX01000028">
    <property type="protein sequence ID" value="RCS47807.1"/>
    <property type="molecule type" value="Genomic_DNA"/>
</dbReference>
<dbReference type="PROSITE" id="PS51352">
    <property type="entry name" value="THIOREDOXIN_2"/>
    <property type="match status" value="1"/>
</dbReference>
<dbReference type="GO" id="GO:0016209">
    <property type="term" value="F:antioxidant activity"/>
    <property type="evidence" value="ECO:0007669"/>
    <property type="project" value="InterPro"/>
</dbReference>
<dbReference type="InterPro" id="IPR047262">
    <property type="entry name" value="PRX-like1"/>
</dbReference>